<reference evidence="11" key="3">
    <citation type="submission" date="2025-09" db="UniProtKB">
        <authorList>
            <consortium name="Ensembl"/>
        </authorList>
    </citation>
    <scope>IDENTIFICATION</scope>
</reference>
<feature type="signal peptide" evidence="10">
    <location>
        <begin position="1"/>
        <end position="17"/>
    </location>
</feature>
<keyword evidence="4 9" id="KW-1133">Transmembrane helix</keyword>
<name>A0A9L0K7G6_EQUAS</name>
<organism evidence="11 12">
    <name type="scientific">Equus asinus</name>
    <name type="common">Donkey</name>
    <name type="synonym">Equus africanus asinus</name>
    <dbReference type="NCBI Taxonomy" id="9793"/>
    <lineage>
        <taxon>Eukaryota</taxon>
        <taxon>Metazoa</taxon>
        <taxon>Chordata</taxon>
        <taxon>Craniata</taxon>
        <taxon>Vertebrata</taxon>
        <taxon>Euteleostomi</taxon>
        <taxon>Mammalia</taxon>
        <taxon>Eutheria</taxon>
        <taxon>Laurasiatheria</taxon>
        <taxon>Perissodactyla</taxon>
        <taxon>Equidae</taxon>
        <taxon>Equus</taxon>
    </lineage>
</organism>
<dbReference type="GeneTree" id="ENSGT00550000075214"/>
<proteinExistence type="predicted"/>
<dbReference type="Ensembl" id="ENSEAST00005066206.1">
    <property type="protein sequence ID" value="ENSEASP00005057270.1"/>
    <property type="gene ID" value="ENSEASG00005027902.1"/>
</dbReference>
<reference evidence="11 12" key="1">
    <citation type="journal article" date="2020" name="Nat. Commun.">
        <title>Donkey genomes provide new insights into domestication and selection for coat color.</title>
        <authorList>
            <person name="Wang"/>
            <person name="C."/>
            <person name="Li"/>
            <person name="H."/>
            <person name="Guo"/>
            <person name="Y."/>
            <person name="Huang"/>
            <person name="J."/>
            <person name="Sun"/>
            <person name="Y."/>
            <person name="Min"/>
            <person name="J."/>
            <person name="Wang"/>
            <person name="J."/>
            <person name="Fang"/>
            <person name="X."/>
            <person name="Zhao"/>
            <person name="Z."/>
            <person name="Wang"/>
            <person name="S."/>
            <person name="Zhang"/>
            <person name="Y."/>
            <person name="Liu"/>
            <person name="Q."/>
            <person name="Jiang"/>
            <person name="Q."/>
            <person name="Wang"/>
            <person name="X."/>
            <person name="Guo"/>
            <person name="Y."/>
            <person name="Yang"/>
            <person name="C."/>
            <person name="Wang"/>
            <person name="Y."/>
            <person name="Tian"/>
            <person name="F."/>
            <person name="Zhuang"/>
            <person name="G."/>
            <person name="Fan"/>
            <person name="Y."/>
            <person name="Gao"/>
            <person name="Q."/>
            <person name="Li"/>
            <person name="Y."/>
            <person name="Ju"/>
            <person name="Z."/>
            <person name="Li"/>
            <person name="J."/>
            <person name="Li"/>
            <person name="R."/>
            <person name="Hou"/>
            <person name="M."/>
            <person name="Yang"/>
            <person name="G."/>
            <person name="Liu"/>
            <person name="G."/>
            <person name="Liu"/>
            <person name="W."/>
            <person name="Guo"/>
            <person name="J."/>
            <person name="Pan"/>
            <person name="S."/>
            <person name="Fan"/>
            <person name="G."/>
            <person name="Zhang"/>
            <person name="W."/>
            <person name="Zhang"/>
            <person name="R."/>
            <person name="Yu"/>
            <person name="J."/>
            <person name="Zhang"/>
            <person name="X."/>
            <person name="Yin"/>
            <person name="Q."/>
            <person name="Ji"/>
            <person name="C."/>
            <person name="Jin"/>
            <person name="Y."/>
            <person name="Yue"/>
            <person name="G."/>
            <person name="Liu"/>
            <person name="M."/>
            <person name="Xu"/>
            <person name="J."/>
            <person name="Liu"/>
            <person name="S."/>
            <person name="Jordana"/>
            <person name="J."/>
            <person name="Noce"/>
            <person name="A."/>
            <person name="Amills"/>
            <person name="M."/>
            <person name="Wu"/>
            <person name="D.D."/>
            <person name="Li"/>
            <person name="S."/>
            <person name="Zhou"/>
            <person name="X. and Zhong"/>
            <person name="J."/>
        </authorList>
    </citation>
    <scope>NUCLEOTIDE SEQUENCE [LARGE SCALE GENOMIC DNA]</scope>
</reference>
<dbReference type="CTD" id="2993"/>
<evidence type="ECO:0000256" key="5">
    <source>
        <dbReference type="ARBA" id="ARBA00023136"/>
    </source>
</evidence>
<evidence type="ECO:0000256" key="1">
    <source>
        <dbReference type="ARBA" id="ARBA00004167"/>
    </source>
</evidence>
<feature type="transmembrane region" description="Helical" evidence="9">
    <location>
        <begin position="62"/>
        <end position="84"/>
    </location>
</feature>
<dbReference type="Pfam" id="PF01102">
    <property type="entry name" value="Glycophorin_A"/>
    <property type="match status" value="1"/>
</dbReference>
<dbReference type="RefSeq" id="XP_014693597.1">
    <property type="nucleotide sequence ID" value="XM_014838111.3"/>
</dbReference>
<dbReference type="GeneID" id="106829159"/>
<gene>
    <name evidence="11" type="primary">GYPA</name>
</gene>
<sequence>MYEKIIIVLLLSGFISAQSIATGSPPIAGTSDLSTITSAATPTFAREQDGGLQLAHGFSQPVITVIILGVMAGIIGIILLLAYVCRRLRKRPPADVPPPASQVPSADAPPPVSEDTSTNLTSVEIDIQEIVNENLLTEPVFGRT</sequence>
<dbReference type="Gene3D" id="1.20.5.70">
    <property type="match status" value="1"/>
</dbReference>
<dbReference type="PANTHER" id="PTHR13813:SF3">
    <property type="entry name" value="GLYCOPHORIN-A"/>
    <property type="match status" value="1"/>
</dbReference>
<dbReference type="PANTHER" id="PTHR13813">
    <property type="entry name" value="GLYCOPHORIN"/>
    <property type="match status" value="1"/>
</dbReference>
<evidence type="ECO:0000256" key="9">
    <source>
        <dbReference type="SAM" id="Phobius"/>
    </source>
</evidence>
<keyword evidence="2 9" id="KW-0812">Transmembrane</keyword>
<dbReference type="InterPro" id="IPR018938">
    <property type="entry name" value="Glycophorin_CS"/>
</dbReference>
<dbReference type="Proteomes" id="UP000694387">
    <property type="component" value="Chromosome 3"/>
</dbReference>
<protein>
    <recommendedName>
        <fullName evidence="7">Glycophorin-A</fullName>
    </recommendedName>
</protein>
<dbReference type="PROSITE" id="PS00312">
    <property type="entry name" value="GLYCOPHORIN_A"/>
    <property type="match status" value="1"/>
</dbReference>
<keyword evidence="3" id="KW-0730">Sialic acid</keyword>
<feature type="region of interest" description="Disordered" evidence="8">
    <location>
        <begin position="93"/>
        <end position="117"/>
    </location>
</feature>
<keyword evidence="6" id="KW-0325">Glycoprotein</keyword>
<reference evidence="11" key="2">
    <citation type="submission" date="2025-08" db="UniProtKB">
        <authorList>
            <consortium name="Ensembl"/>
        </authorList>
    </citation>
    <scope>IDENTIFICATION</scope>
</reference>
<dbReference type="InterPro" id="IPR049535">
    <property type="entry name" value="GYPA_B"/>
</dbReference>
<dbReference type="AlphaFoldDB" id="A0A9L0K7G6"/>
<evidence type="ECO:0000313" key="11">
    <source>
        <dbReference type="Ensembl" id="ENSEASP00005057270.1"/>
    </source>
</evidence>
<feature type="chain" id="PRO_5040441492" description="Glycophorin-A" evidence="10">
    <location>
        <begin position="18"/>
        <end position="144"/>
    </location>
</feature>
<keyword evidence="12" id="KW-1185">Reference proteome</keyword>
<accession>A0A9L0K7G6</accession>
<dbReference type="KEGG" id="eai:106829159"/>
<evidence type="ECO:0000256" key="4">
    <source>
        <dbReference type="ARBA" id="ARBA00022989"/>
    </source>
</evidence>
<keyword evidence="10" id="KW-0732">Signal</keyword>
<evidence type="ECO:0000256" key="8">
    <source>
        <dbReference type="SAM" id="MobiDB-lite"/>
    </source>
</evidence>
<dbReference type="InterPro" id="IPR001195">
    <property type="entry name" value="Glycophorin"/>
</dbReference>
<keyword evidence="5 9" id="KW-0472">Membrane</keyword>
<feature type="compositionally biased region" description="Pro residues" evidence="8">
    <location>
        <begin position="94"/>
        <end position="112"/>
    </location>
</feature>
<evidence type="ECO:0000256" key="2">
    <source>
        <dbReference type="ARBA" id="ARBA00022692"/>
    </source>
</evidence>
<evidence type="ECO:0000256" key="7">
    <source>
        <dbReference type="ARBA" id="ARBA00039521"/>
    </source>
</evidence>
<evidence type="ECO:0000256" key="3">
    <source>
        <dbReference type="ARBA" id="ARBA00022981"/>
    </source>
</evidence>
<evidence type="ECO:0000256" key="10">
    <source>
        <dbReference type="SAM" id="SignalP"/>
    </source>
</evidence>
<dbReference type="GO" id="GO:0005886">
    <property type="term" value="C:plasma membrane"/>
    <property type="evidence" value="ECO:0007669"/>
    <property type="project" value="TreeGrafter"/>
</dbReference>
<evidence type="ECO:0000256" key="6">
    <source>
        <dbReference type="ARBA" id="ARBA00023180"/>
    </source>
</evidence>
<evidence type="ECO:0000313" key="12">
    <source>
        <dbReference type="Proteomes" id="UP000694387"/>
    </source>
</evidence>
<comment type="subcellular location">
    <subcellularLocation>
        <location evidence="1">Membrane</location>
        <topology evidence="1">Single-pass membrane protein</topology>
    </subcellularLocation>
</comment>